<evidence type="ECO:0000256" key="1">
    <source>
        <dbReference type="ARBA" id="ARBA00004245"/>
    </source>
</evidence>
<evidence type="ECO:0000313" key="10">
    <source>
        <dbReference type="Proteomes" id="UP000650467"/>
    </source>
</evidence>
<evidence type="ECO:0000256" key="2">
    <source>
        <dbReference type="ARBA" id="ARBA00011375"/>
    </source>
</evidence>
<evidence type="ECO:0000256" key="8">
    <source>
        <dbReference type="ARBA" id="ARBA00041958"/>
    </source>
</evidence>
<proteinExistence type="predicted"/>
<protein>
    <recommendedName>
        <fullName evidence="7">Regulator of microtubule dynamics protein 1</fullName>
    </recommendedName>
    <alternativeName>
        <fullName evidence="8">Protein FAM82B</fullName>
    </alternativeName>
</protein>
<dbReference type="Proteomes" id="UP000650467">
    <property type="component" value="Unassembled WGS sequence"/>
</dbReference>
<dbReference type="AlphaFoldDB" id="A0A836B111"/>
<dbReference type="GO" id="GO:0008017">
    <property type="term" value="F:microtubule binding"/>
    <property type="evidence" value="ECO:0007669"/>
    <property type="project" value="TreeGrafter"/>
</dbReference>
<reference evidence="9" key="1">
    <citation type="journal article" date="2020" name="bioRxiv">
        <title>Comparative genomics of Chlamydomonas.</title>
        <authorList>
            <person name="Craig R.J."/>
            <person name="Hasan A.R."/>
            <person name="Ness R.W."/>
            <person name="Keightley P.D."/>
        </authorList>
    </citation>
    <scope>NUCLEOTIDE SEQUENCE</scope>
    <source>
        <strain evidence="9">SAG 7.73</strain>
    </source>
</reference>
<dbReference type="PANTHER" id="PTHR16056">
    <property type="entry name" value="REGULATOR OF MICROTUBULE DYNAMICS PROTEIN"/>
    <property type="match status" value="1"/>
</dbReference>
<dbReference type="GO" id="GO:0097431">
    <property type="term" value="C:mitotic spindle pole"/>
    <property type="evidence" value="ECO:0007669"/>
    <property type="project" value="TreeGrafter"/>
</dbReference>
<keyword evidence="6" id="KW-0206">Cytoskeleton</keyword>
<dbReference type="EMBL" id="JAEHOC010000002">
    <property type="protein sequence ID" value="KAG2444590.1"/>
    <property type="molecule type" value="Genomic_DNA"/>
</dbReference>
<keyword evidence="10" id="KW-1185">Reference proteome</keyword>
<keyword evidence="5" id="KW-0802">TPR repeat</keyword>
<comment type="caution">
    <text evidence="9">The sequence shown here is derived from an EMBL/GenBank/DDBJ whole genome shotgun (WGS) entry which is preliminary data.</text>
</comment>
<sequence length="380" mass="41344">MASEQRRQSHAFASSSSAKAAHFVEAKRSLPLCWINKQAGPGSVLAGPGSALAADATFVVAARRNQHLPRQIQSFLHHLPSAPGEAVSVLLWGPGGLLFRAHQAIKAQIERSSHWRPFRRLRNAAAGVGQDDSTRVGSGGPRAARVAARWAEQGMQAERQLLLEDAISYYEKAAAAEPGVAEYWARMSKACSDSSYLAGTPTDKAMALHRRAIELGVKAVEADPSSGFGWVACCVSRGRLALFMDNRTKVALARQAQDDVQKALRLEPNNDVAHHLLGRWNYEMASVNAVVRTLIHMLYGQALMAGSYKEAANCYLRAVTLRPDYLIHRVELGRTYVKLGQPQEAARELQAALELDVPDINAMLQKVDAVALLAKLKGSK</sequence>
<evidence type="ECO:0000256" key="3">
    <source>
        <dbReference type="ARBA" id="ARBA00022490"/>
    </source>
</evidence>
<evidence type="ECO:0000256" key="4">
    <source>
        <dbReference type="ARBA" id="ARBA00022737"/>
    </source>
</evidence>
<dbReference type="InterPro" id="IPR049039">
    <property type="entry name" value="RMD1-3_a_helical_rpt"/>
</dbReference>
<organism evidence="9 10">
    <name type="scientific">Chlamydomonas incerta</name>
    <dbReference type="NCBI Taxonomy" id="51695"/>
    <lineage>
        <taxon>Eukaryota</taxon>
        <taxon>Viridiplantae</taxon>
        <taxon>Chlorophyta</taxon>
        <taxon>core chlorophytes</taxon>
        <taxon>Chlorophyceae</taxon>
        <taxon>CS clade</taxon>
        <taxon>Chlamydomonadales</taxon>
        <taxon>Chlamydomonadaceae</taxon>
        <taxon>Chlamydomonas</taxon>
    </lineage>
</organism>
<dbReference type="InterPro" id="IPR011990">
    <property type="entry name" value="TPR-like_helical_dom_sf"/>
</dbReference>
<comment type="subcellular location">
    <subcellularLocation>
        <location evidence="1">Cytoplasm</location>
        <location evidence="1">Cytoskeleton</location>
    </subcellularLocation>
</comment>
<keyword evidence="4" id="KW-0677">Repeat</keyword>
<gene>
    <name evidence="9" type="ORF">HXX76_001335</name>
</gene>
<evidence type="ECO:0000256" key="7">
    <source>
        <dbReference type="ARBA" id="ARBA00039966"/>
    </source>
</evidence>
<evidence type="ECO:0000256" key="5">
    <source>
        <dbReference type="ARBA" id="ARBA00022803"/>
    </source>
</evidence>
<comment type="subunit">
    <text evidence="2">Interacts with microtubules.</text>
</comment>
<dbReference type="OrthoDB" id="512473at2759"/>
<evidence type="ECO:0000313" key="9">
    <source>
        <dbReference type="EMBL" id="KAG2444590.1"/>
    </source>
</evidence>
<evidence type="ECO:0000256" key="6">
    <source>
        <dbReference type="ARBA" id="ARBA00023212"/>
    </source>
</evidence>
<dbReference type="SUPFAM" id="SSF48452">
    <property type="entry name" value="TPR-like"/>
    <property type="match status" value="1"/>
</dbReference>
<accession>A0A836B111</accession>
<dbReference type="Gene3D" id="1.25.40.10">
    <property type="entry name" value="Tetratricopeptide repeat domain"/>
    <property type="match status" value="2"/>
</dbReference>
<keyword evidence="3" id="KW-0963">Cytoplasm</keyword>
<dbReference type="GO" id="GO:0005737">
    <property type="term" value="C:cytoplasm"/>
    <property type="evidence" value="ECO:0007669"/>
    <property type="project" value="TreeGrafter"/>
</dbReference>
<dbReference type="PANTHER" id="PTHR16056:SF16">
    <property type="entry name" value="REGULATOR OF MICROTUBULE DYNAMICS PROTEIN 1"/>
    <property type="match status" value="1"/>
</dbReference>
<dbReference type="GO" id="GO:0005876">
    <property type="term" value="C:spindle microtubule"/>
    <property type="evidence" value="ECO:0007669"/>
    <property type="project" value="TreeGrafter"/>
</dbReference>
<name>A0A836B111_CHLIN</name>
<dbReference type="Pfam" id="PF21033">
    <property type="entry name" value="RMD1-3"/>
    <property type="match status" value="1"/>
</dbReference>